<dbReference type="Gene3D" id="1.10.287.1080">
    <property type="entry name" value="MazG-like"/>
    <property type="match status" value="1"/>
</dbReference>
<dbReference type="Proteomes" id="UP001156690">
    <property type="component" value="Unassembled WGS sequence"/>
</dbReference>
<protein>
    <recommendedName>
        <fullName evidence="3">Nucleotide pyrophosphohydrolase</fullName>
    </recommendedName>
</protein>
<organism evidence="1 2">
    <name type="scientific">Vibrio penaeicida</name>
    <dbReference type="NCBI Taxonomy" id="104609"/>
    <lineage>
        <taxon>Bacteria</taxon>
        <taxon>Pseudomonadati</taxon>
        <taxon>Pseudomonadota</taxon>
        <taxon>Gammaproteobacteria</taxon>
        <taxon>Vibrionales</taxon>
        <taxon>Vibrionaceae</taxon>
        <taxon>Vibrio</taxon>
    </lineage>
</organism>
<reference evidence="2" key="1">
    <citation type="journal article" date="2019" name="Int. J. Syst. Evol. Microbiol.">
        <title>The Global Catalogue of Microorganisms (GCM) 10K type strain sequencing project: providing services to taxonomists for standard genome sequencing and annotation.</title>
        <authorList>
            <consortium name="The Broad Institute Genomics Platform"/>
            <consortium name="The Broad Institute Genome Sequencing Center for Infectious Disease"/>
            <person name="Wu L."/>
            <person name="Ma J."/>
        </authorList>
    </citation>
    <scope>NUCLEOTIDE SEQUENCE [LARGE SCALE GENOMIC DNA]</scope>
    <source>
        <strain evidence="2">NBRC 15640</strain>
    </source>
</reference>
<sequence>MLTTKLIQASIAGVEGYTRTFDFNFFKLTEEVGELAVEIQVEQKKLPSEKGGKDGVVGEAIDVALCALDIAFLQLNKQGIRNIEEMEHVLNQVASTKLARWEKKLEQLQSEESFL</sequence>
<dbReference type="EMBL" id="BSNX01000075">
    <property type="protein sequence ID" value="GLQ75848.1"/>
    <property type="molecule type" value="Genomic_DNA"/>
</dbReference>
<evidence type="ECO:0008006" key="3">
    <source>
        <dbReference type="Google" id="ProtNLM"/>
    </source>
</evidence>
<comment type="caution">
    <text evidence="1">The sequence shown here is derived from an EMBL/GenBank/DDBJ whole genome shotgun (WGS) entry which is preliminary data.</text>
</comment>
<name>A0AAV5NZV2_9VIBR</name>
<evidence type="ECO:0000313" key="2">
    <source>
        <dbReference type="Proteomes" id="UP001156690"/>
    </source>
</evidence>
<accession>A0AAV5NZV2</accession>
<dbReference type="RefSeq" id="WP_126607569.1">
    <property type="nucleotide sequence ID" value="NZ_AP025145.1"/>
</dbReference>
<dbReference type="AlphaFoldDB" id="A0AAV5NZV2"/>
<keyword evidence="2" id="KW-1185">Reference proteome</keyword>
<evidence type="ECO:0000313" key="1">
    <source>
        <dbReference type="EMBL" id="GLQ75848.1"/>
    </source>
</evidence>
<gene>
    <name evidence="1" type="ORF">GCM10007932_52110</name>
</gene>
<proteinExistence type="predicted"/>